<evidence type="ECO:0000256" key="5">
    <source>
        <dbReference type="ARBA" id="ARBA00013198"/>
    </source>
</evidence>
<dbReference type="InterPro" id="IPR039104">
    <property type="entry name" value="6PGL"/>
</dbReference>
<evidence type="ECO:0000259" key="8">
    <source>
        <dbReference type="Pfam" id="PF01182"/>
    </source>
</evidence>
<feature type="domain" description="Glucosamine/galactosamine-6-phosphate isomerase" evidence="8">
    <location>
        <begin position="9"/>
        <end position="226"/>
    </location>
</feature>
<keyword evidence="7" id="KW-0378">Hydrolase</keyword>
<dbReference type="EMBL" id="DMND01000228">
    <property type="protein sequence ID" value="HAN29412.1"/>
    <property type="molecule type" value="Genomic_DNA"/>
</dbReference>
<dbReference type="PANTHER" id="PTHR11054">
    <property type="entry name" value="6-PHOSPHOGLUCONOLACTONASE"/>
    <property type="match status" value="1"/>
</dbReference>
<organism evidence="9 10">
    <name type="scientific">Haliea salexigens</name>
    <dbReference type="NCBI Taxonomy" id="287487"/>
    <lineage>
        <taxon>Bacteria</taxon>
        <taxon>Pseudomonadati</taxon>
        <taxon>Pseudomonadota</taxon>
        <taxon>Gammaproteobacteria</taxon>
        <taxon>Cellvibrionales</taxon>
        <taxon>Halieaceae</taxon>
        <taxon>Haliea</taxon>
    </lineage>
</organism>
<comment type="similarity">
    <text evidence="4 7">Belongs to the glucosamine/galactosamine-6-phosphate isomerase family. 6-phosphogluconolactonase subfamily.</text>
</comment>
<evidence type="ECO:0000256" key="6">
    <source>
        <dbReference type="ARBA" id="ARBA00020337"/>
    </source>
</evidence>
<dbReference type="GO" id="GO:0006098">
    <property type="term" value="P:pentose-phosphate shunt"/>
    <property type="evidence" value="ECO:0007669"/>
    <property type="project" value="UniProtKB-UniPathway"/>
</dbReference>
<evidence type="ECO:0000313" key="9">
    <source>
        <dbReference type="EMBL" id="HAN29412.1"/>
    </source>
</evidence>
<dbReference type="SUPFAM" id="SSF100950">
    <property type="entry name" value="NagB/RpiA/CoA transferase-like"/>
    <property type="match status" value="1"/>
</dbReference>
<dbReference type="CDD" id="cd01400">
    <property type="entry name" value="6PGL"/>
    <property type="match status" value="1"/>
</dbReference>
<dbReference type="AlphaFoldDB" id="A0A3C1KRT2"/>
<gene>
    <name evidence="7 9" type="primary">pgl</name>
    <name evidence="9" type="ORF">DCP75_17145</name>
</gene>
<evidence type="ECO:0000256" key="4">
    <source>
        <dbReference type="ARBA" id="ARBA00010662"/>
    </source>
</evidence>
<comment type="catalytic activity">
    <reaction evidence="1 7">
        <text>6-phospho-D-glucono-1,5-lactone + H2O = 6-phospho-D-gluconate + H(+)</text>
        <dbReference type="Rhea" id="RHEA:12556"/>
        <dbReference type="ChEBI" id="CHEBI:15377"/>
        <dbReference type="ChEBI" id="CHEBI:15378"/>
        <dbReference type="ChEBI" id="CHEBI:57955"/>
        <dbReference type="ChEBI" id="CHEBI:58759"/>
        <dbReference type="EC" id="3.1.1.31"/>
    </reaction>
</comment>
<dbReference type="InterPro" id="IPR006148">
    <property type="entry name" value="Glc/Gal-6P_isomerase"/>
</dbReference>
<evidence type="ECO:0000256" key="2">
    <source>
        <dbReference type="ARBA" id="ARBA00002681"/>
    </source>
</evidence>
<sequence>MIEEFFFAQRAELFEALTTHCASVLRRGIEAHDHATVFVSGGSTPLPLYRQLSRQELSWEKVDIALVDERWVNPGQPGSNETAIVDSLLKNRASEAAFFGMKTAAATPTDGEVECETRYRRIHCPFDLCILGLGADGHTASLFPHAGNLAYALDENNARLCTPIQARESAVTGKLTERMTLTLNAIRACNTIILLITGEEKLEVYRTALHSRDTLGLPVSALLHGAGSKVSVYWAP</sequence>
<comment type="caution">
    <text evidence="9">The sequence shown here is derived from an EMBL/GenBank/DDBJ whole genome shotgun (WGS) entry which is preliminary data.</text>
</comment>
<evidence type="ECO:0000256" key="1">
    <source>
        <dbReference type="ARBA" id="ARBA00000832"/>
    </source>
</evidence>
<name>A0A3C1KRT2_9GAMM</name>
<comment type="function">
    <text evidence="2 7">Hydrolysis of 6-phosphogluconolactone to 6-phosphogluconate.</text>
</comment>
<dbReference type="UniPathway" id="UPA00115">
    <property type="reaction ID" value="UER00409"/>
</dbReference>
<dbReference type="PANTHER" id="PTHR11054:SF0">
    <property type="entry name" value="6-PHOSPHOGLUCONOLACTONASE"/>
    <property type="match status" value="1"/>
</dbReference>
<evidence type="ECO:0000256" key="7">
    <source>
        <dbReference type="RuleBase" id="RU365095"/>
    </source>
</evidence>
<protein>
    <recommendedName>
        <fullName evidence="6 7">6-phosphogluconolactonase</fullName>
        <shortName evidence="7">6PGL</shortName>
        <ecNumber evidence="5 7">3.1.1.31</ecNumber>
    </recommendedName>
</protein>
<dbReference type="STRING" id="1121937.GCA_000423125_00442"/>
<accession>A0A3C1KRT2</accession>
<comment type="pathway">
    <text evidence="3 7">Carbohydrate degradation; pentose phosphate pathway; D-ribulose 5-phosphate from D-glucose 6-phosphate (oxidative stage): step 2/3.</text>
</comment>
<dbReference type="Gene3D" id="3.40.50.1360">
    <property type="match status" value="1"/>
</dbReference>
<dbReference type="Pfam" id="PF01182">
    <property type="entry name" value="Glucosamine_iso"/>
    <property type="match status" value="1"/>
</dbReference>
<dbReference type="NCBIfam" id="TIGR01198">
    <property type="entry name" value="pgl"/>
    <property type="match status" value="1"/>
</dbReference>
<dbReference type="Proteomes" id="UP000259273">
    <property type="component" value="Unassembled WGS sequence"/>
</dbReference>
<dbReference type="EC" id="3.1.1.31" evidence="5 7"/>
<dbReference type="GO" id="GO:0017057">
    <property type="term" value="F:6-phosphogluconolactonase activity"/>
    <property type="evidence" value="ECO:0007669"/>
    <property type="project" value="UniProtKB-UniRule"/>
</dbReference>
<proteinExistence type="inferred from homology"/>
<dbReference type="InterPro" id="IPR037171">
    <property type="entry name" value="NagB/RpiA_transferase-like"/>
</dbReference>
<dbReference type="GO" id="GO:0005975">
    <property type="term" value="P:carbohydrate metabolic process"/>
    <property type="evidence" value="ECO:0007669"/>
    <property type="project" value="UniProtKB-UniRule"/>
</dbReference>
<reference evidence="9 10" key="1">
    <citation type="journal article" date="2018" name="Nat. Biotechnol.">
        <title>A standardized bacterial taxonomy based on genome phylogeny substantially revises the tree of life.</title>
        <authorList>
            <person name="Parks D.H."/>
            <person name="Chuvochina M."/>
            <person name="Waite D.W."/>
            <person name="Rinke C."/>
            <person name="Skarshewski A."/>
            <person name="Chaumeil P.A."/>
            <person name="Hugenholtz P."/>
        </authorList>
    </citation>
    <scope>NUCLEOTIDE SEQUENCE [LARGE SCALE GENOMIC DNA]</scope>
    <source>
        <strain evidence="9">UBA9158</strain>
    </source>
</reference>
<evidence type="ECO:0000256" key="3">
    <source>
        <dbReference type="ARBA" id="ARBA00004961"/>
    </source>
</evidence>
<dbReference type="InterPro" id="IPR005900">
    <property type="entry name" value="6-phosphogluconolactonase_DevB"/>
</dbReference>
<evidence type="ECO:0000313" key="10">
    <source>
        <dbReference type="Proteomes" id="UP000259273"/>
    </source>
</evidence>